<evidence type="ECO:0000256" key="1">
    <source>
        <dbReference type="SAM" id="MobiDB-lite"/>
    </source>
</evidence>
<dbReference type="GO" id="GO:0042752">
    <property type="term" value="P:regulation of circadian rhythm"/>
    <property type="evidence" value="ECO:0007669"/>
    <property type="project" value="InterPro"/>
</dbReference>
<dbReference type="AlphaFoldDB" id="A0AAP0NF93"/>
<reference evidence="2 3" key="1">
    <citation type="journal article" date="2024" name="Plant J.">
        <title>Genome sequences and population genomics reveal climatic adaptation and genomic divergence between two closely related sweetgum species.</title>
        <authorList>
            <person name="Xu W.Q."/>
            <person name="Ren C.Q."/>
            <person name="Zhang X.Y."/>
            <person name="Comes H.P."/>
            <person name="Liu X.H."/>
            <person name="Li Y.G."/>
            <person name="Kettle C.J."/>
            <person name="Jalonen R."/>
            <person name="Gaisberger H."/>
            <person name="Ma Y.Z."/>
            <person name="Qiu Y.X."/>
        </authorList>
    </citation>
    <scope>NUCLEOTIDE SEQUENCE [LARGE SCALE GENOMIC DNA]</scope>
    <source>
        <strain evidence="2">Hangzhou</strain>
    </source>
</reference>
<name>A0AAP0NF93_LIQFO</name>
<proteinExistence type="predicted"/>
<comment type="caution">
    <text evidence="2">The sequence shown here is derived from an EMBL/GenBank/DDBJ whole genome shotgun (WGS) entry which is preliminary data.</text>
</comment>
<protein>
    <recommendedName>
        <fullName evidence="4">Cold regulated protein 27</fullName>
    </recommendedName>
</protein>
<dbReference type="InterPro" id="IPR044678">
    <property type="entry name" value="COR27/28"/>
</dbReference>
<organism evidence="2 3">
    <name type="scientific">Liquidambar formosana</name>
    <name type="common">Formosan gum</name>
    <dbReference type="NCBI Taxonomy" id="63359"/>
    <lineage>
        <taxon>Eukaryota</taxon>
        <taxon>Viridiplantae</taxon>
        <taxon>Streptophyta</taxon>
        <taxon>Embryophyta</taxon>
        <taxon>Tracheophyta</taxon>
        <taxon>Spermatophyta</taxon>
        <taxon>Magnoliopsida</taxon>
        <taxon>eudicotyledons</taxon>
        <taxon>Gunneridae</taxon>
        <taxon>Pentapetalae</taxon>
        <taxon>Saxifragales</taxon>
        <taxon>Altingiaceae</taxon>
        <taxon>Liquidambar</taxon>
    </lineage>
</organism>
<feature type="compositionally biased region" description="Basic and acidic residues" evidence="1">
    <location>
        <begin position="1"/>
        <end position="10"/>
    </location>
</feature>
<dbReference type="PANTHER" id="PTHR33676">
    <property type="entry name" value="COLD REGULATED PROTEIN 27"/>
    <property type="match status" value="1"/>
</dbReference>
<evidence type="ECO:0000313" key="2">
    <source>
        <dbReference type="EMBL" id="KAK9270725.1"/>
    </source>
</evidence>
<feature type="region of interest" description="Disordered" evidence="1">
    <location>
        <begin position="1"/>
        <end position="43"/>
    </location>
</feature>
<dbReference type="GO" id="GO:0009409">
    <property type="term" value="P:response to cold"/>
    <property type="evidence" value="ECO:0007669"/>
    <property type="project" value="InterPro"/>
</dbReference>
<accession>A0AAP0NF93</accession>
<dbReference type="EMBL" id="JBBPBK010000014">
    <property type="protein sequence ID" value="KAK9270725.1"/>
    <property type="molecule type" value="Genomic_DNA"/>
</dbReference>
<dbReference type="Proteomes" id="UP001415857">
    <property type="component" value="Unassembled WGS sequence"/>
</dbReference>
<keyword evidence="3" id="KW-1185">Reference proteome</keyword>
<gene>
    <name evidence="2" type="ORF">L1049_026308</name>
</gene>
<evidence type="ECO:0008006" key="4">
    <source>
        <dbReference type="Google" id="ProtNLM"/>
    </source>
</evidence>
<dbReference type="PANTHER" id="PTHR33676:SF3">
    <property type="entry name" value="COLD-REGULATED PROTEIN 27"/>
    <property type="match status" value="1"/>
</dbReference>
<sequence length="258" mass="28675">MEGYRTRDTSESSGLPGDDSSDFVEQKGTSTPDSMVTDPMPTEWTDEKHSLYLKSMEASFVNQLYNSMDLLGLRSQKESSSNPKPSWHMQLTRTSSGQFKVLQGGCWQKINFEKAEPQPSKADGSRALLVNPWIRHFRSASRHQFVGSPTIQENVASTNKEIHLRGKKASSCELAKQFPICHSHLCRQDSIRNNAEVSDQNFVGDDVDGENASSMYSAKRMKTLVADTSSNDQVVPFGKSPVMADVTEKCVSSDIKNL</sequence>
<evidence type="ECO:0000313" key="3">
    <source>
        <dbReference type="Proteomes" id="UP001415857"/>
    </source>
</evidence>